<dbReference type="PANTHER" id="PTHR14517">
    <property type="entry name" value="RIB43A-RELATED"/>
    <property type="match status" value="1"/>
</dbReference>
<comment type="subcellular location">
    <subcellularLocation>
        <location evidence="1">Cytoplasm</location>
        <location evidence="1">Cytoskeleton</location>
        <location evidence="1">Flagellum axoneme</location>
    </subcellularLocation>
</comment>
<evidence type="ECO:0000256" key="8">
    <source>
        <dbReference type="ARBA" id="ARBA00023273"/>
    </source>
</evidence>
<keyword evidence="8" id="KW-0966">Cell projection</keyword>
<dbReference type="Proteomes" id="UP000694906">
    <property type="component" value="Unplaced"/>
</dbReference>
<evidence type="ECO:0000256" key="5">
    <source>
        <dbReference type="ARBA" id="ARBA00023054"/>
    </source>
</evidence>
<evidence type="ECO:0000256" key="10">
    <source>
        <dbReference type="SAM" id="MobiDB-lite"/>
    </source>
</evidence>
<dbReference type="RefSeq" id="XP_021114466.1">
    <property type="nucleotide sequence ID" value="XM_021258807.1"/>
</dbReference>
<protein>
    <submittedName>
        <fullName evidence="12">RIB43A-like with coiled-coils protein 2 isoform X1</fullName>
    </submittedName>
</protein>
<feature type="compositionally biased region" description="Basic and acidic residues" evidence="10">
    <location>
        <begin position="219"/>
        <end position="236"/>
    </location>
</feature>
<evidence type="ECO:0000256" key="6">
    <source>
        <dbReference type="ARBA" id="ARBA00023069"/>
    </source>
</evidence>
<gene>
    <name evidence="12" type="primary">Ribc2</name>
</gene>
<reference evidence="12" key="1">
    <citation type="submission" date="2025-08" db="UniProtKB">
        <authorList>
            <consortium name="RefSeq"/>
        </authorList>
    </citation>
    <scope>IDENTIFICATION</scope>
</reference>
<keyword evidence="4" id="KW-0282">Flagellum</keyword>
<evidence type="ECO:0000256" key="3">
    <source>
        <dbReference type="ARBA" id="ARBA00022490"/>
    </source>
</evidence>
<dbReference type="AlphaFoldDB" id="A0AAX6SXC7"/>
<name>A0AAX6SXC7_HETGA</name>
<keyword evidence="3" id="KW-0963">Cytoplasm</keyword>
<accession>A0AAX6SXC7</accession>
<sequence>MKAVLAKDLEQDAKLAKRTHAELCKQQRVFNARNRIIGGDTQAWDIQVHDQRIKEATEKARHETFAAELRQNDKVICILDDREKRDRKCLCRAISDFQQNCQKPETRREFDLSDPLALKKELPARQSDSDVRNTVSGMQKFMGEDLNFQERKKFQEEQMREWSLQQHREWERARADQKFAEDHYTQTRLNFDETASHLQKLESITRKAVCAAVKEFNRKQAMESAERKRQEKRQEQEDNMAEISSQLRGDLLSENPQQAASSFGPHRVVPDRWKGMSREQLEGVRLAQKQQIQEKLRLQEEARQRDLDWDRRRVQKARVALLGERRQHRQQCEDRRALDRSNLRLAAEQRLQCAGHGWARGRQRSSAPIKRGPGLFPLKRLFIFIYIYI</sequence>
<proteinExistence type="inferred from homology"/>
<keyword evidence="7" id="KW-0206">Cytoskeleton</keyword>
<keyword evidence="6" id="KW-0969">Cilium</keyword>
<feature type="region of interest" description="Disordered" evidence="10">
    <location>
        <begin position="219"/>
        <end position="240"/>
    </location>
</feature>
<evidence type="ECO:0000256" key="9">
    <source>
        <dbReference type="ARBA" id="ARBA00046435"/>
    </source>
</evidence>
<evidence type="ECO:0000256" key="7">
    <source>
        <dbReference type="ARBA" id="ARBA00023212"/>
    </source>
</evidence>
<dbReference type="CTD" id="26150"/>
<evidence type="ECO:0000256" key="1">
    <source>
        <dbReference type="ARBA" id="ARBA00004611"/>
    </source>
</evidence>
<dbReference type="PANTHER" id="PTHR14517:SF10">
    <property type="entry name" value="RIB43A-LIKE WITH COILED-COILS PROTEIN 2"/>
    <property type="match status" value="1"/>
</dbReference>
<dbReference type="GeneID" id="101698341"/>
<comment type="similarity">
    <text evidence="2">Belongs to the RIB43A family.</text>
</comment>
<organism evidence="11 12">
    <name type="scientific">Heterocephalus glaber</name>
    <name type="common">Naked mole rat</name>
    <dbReference type="NCBI Taxonomy" id="10181"/>
    <lineage>
        <taxon>Eukaryota</taxon>
        <taxon>Metazoa</taxon>
        <taxon>Chordata</taxon>
        <taxon>Craniata</taxon>
        <taxon>Vertebrata</taxon>
        <taxon>Euteleostomi</taxon>
        <taxon>Mammalia</taxon>
        <taxon>Eutheria</taxon>
        <taxon>Euarchontoglires</taxon>
        <taxon>Glires</taxon>
        <taxon>Rodentia</taxon>
        <taxon>Hystricomorpha</taxon>
        <taxon>Bathyergidae</taxon>
        <taxon>Heterocephalus</taxon>
    </lineage>
</organism>
<keyword evidence="5" id="KW-0175">Coiled coil</keyword>
<dbReference type="Pfam" id="PF05914">
    <property type="entry name" value="RIB43A"/>
    <property type="match status" value="1"/>
</dbReference>
<evidence type="ECO:0000256" key="4">
    <source>
        <dbReference type="ARBA" id="ARBA00022846"/>
    </source>
</evidence>
<dbReference type="InterPro" id="IPR008805">
    <property type="entry name" value="RIB43A"/>
</dbReference>
<evidence type="ECO:0000313" key="11">
    <source>
        <dbReference type="Proteomes" id="UP000694906"/>
    </source>
</evidence>
<evidence type="ECO:0000256" key="2">
    <source>
        <dbReference type="ARBA" id="ARBA00006875"/>
    </source>
</evidence>
<evidence type="ECO:0000313" key="12">
    <source>
        <dbReference type="RefSeq" id="XP_021114466.1"/>
    </source>
</evidence>
<comment type="subunit">
    <text evidence="9">Microtubule inner protein component of sperm flagellar doublet microtubules.</text>
</comment>
<keyword evidence="11" id="KW-1185">Reference proteome</keyword>